<keyword evidence="1" id="KW-0808">Transferase</keyword>
<proteinExistence type="predicted"/>
<evidence type="ECO:0000313" key="2">
    <source>
        <dbReference type="Proteomes" id="UP000198809"/>
    </source>
</evidence>
<evidence type="ECO:0000313" key="1">
    <source>
        <dbReference type="EMBL" id="SEN99572.1"/>
    </source>
</evidence>
<dbReference type="AlphaFoldDB" id="A0A1H8L323"/>
<keyword evidence="1" id="KW-0418">Kinase</keyword>
<dbReference type="GO" id="GO:0016301">
    <property type="term" value="F:kinase activity"/>
    <property type="evidence" value="ECO:0007669"/>
    <property type="project" value="UniProtKB-KW"/>
</dbReference>
<sequence>MVMEYCPGLLISPGKINVHQIYDLGRVTGKMHRLLNDGTLGLKPPKKNLFLQAVRSV</sequence>
<protein>
    <submittedName>
        <fullName evidence="1">Homoserine kinase type II</fullName>
    </submittedName>
</protein>
<accession>A0A1H8L323</accession>
<gene>
    <name evidence="1" type="ORF">SAMN04487895_104155</name>
</gene>
<organism evidence="1 2">
    <name type="scientific">Paenibacillus sophorae</name>
    <dbReference type="NCBI Taxonomy" id="1333845"/>
    <lineage>
        <taxon>Bacteria</taxon>
        <taxon>Bacillati</taxon>
        <taxon>Bacillota</taxon>
        <taxon>Bacilli</taxon>
        <taxon>Bacillales</taxon>
        <taxon>Paenibacillaceae</taxon>
        <taxon>Paenibacillus</taxon>
    </lineage>
</organism>
<dbReference type="Proteomes" id="UP000198809">
    <property type="component" value="Unassembled WGS sequence"/>
</dbReference>
<name>A0A1H8L323_9BACL</name>
<dbReference type="STRING" id="1333845.SAMN04487895_104155"/>
<dbReference type="EMBL" id="FODH01000004">
    <property type="protein sequence ID" value="SEN99572.1"/>
    <property type="molecule type" value="Genomic_DNA"/>
</dbReference>
<reference evidence="1 2" key="1">
    <citation type="submission" date="2016-10" db="EMBL/GenBank/DDBJ databases">
        <authorList>
            <person name="de Groot N.N."/>
        </authorList>
    </citation>
    <scope>NUCLEOTIDE SEQUENCE [LARGE SCALE GENOMIC DNA]</scope>
    <source>
        <strain evidence="1 2">CGMCC 1.10238</strain>
    </source>
</reference>